<proteinExistence type="inferred from homology"/>
<dbReference type="PRINTS" id="PR00248">
    <property type="entry name" value="GPCRMGR"/>
</dbReference>
<evidence type="ECO:0000313" key="14">
    <source>
        <dbReference type="EMBL" id="NWR85245.1"/>
    </source>
</evidence>
<dbReference type="PROSITE" id="PS50259">
    <property type="entry name" value="G_PROTEIN_RECEP_F3_4"/>
    <property type="match status" value="1"/>
</dbReference>
<dbReference type="PANTHER" id="PTHR24061">
    <property type="entry name" value="CALCIUM-SENSING RECEPTOR-RELATED"/>
    <property type="match status" value="1"/>
</dbReference>
<comment type="subcellular location">
    <subcellularLocation>
        <location evidence="1">Cell membrane</location>
        <topology evidence="1">Multi-pass membrane protein</topology>
    </subcellularLocation>
</comment>
<evidence type="ECO:0000259" key="13">
    <source>
        <dbReference type="PROSITE" id="PS50259"/>
    </source>
</evidence>
<dbReference type="SUPFAM" id="SSF53822">
    <property type="entry name" value="Periplasmic binding protein-like I"/>
    <property type="match status" value="1"/>
</dbReference>
<keyword evidence="8" id="KW-0675">Receptor</keyword>
<dbReference type="Pfam" id="PF07562">
    <property type="entry name" value="NCD3G"/>
    <property type="match status" value="1"/>
</dbReference>
<dbReference type="Gene3D" id="2.10.50.30">
    <property type="entry name" value="GPCR, family 3, nine cysteines domain"/>
    <property type="match status" value="1"/>
</dbReference>
<keyword evidence="7 12" id="KW-0472">Membrane</keyword>
<dbReference type="InterPro" id="IPR017979">
    <property type="entry name" value="GPCR_3_CS"/>
</dbReference>
<dbReference type="AlphaFoldDB" id="A0A7K5AN98"/>
<keyword evidence="4" id="KW-0732">Signal</keyword>
<dbReference type="InterPro" id="IPR000337">
    <property type="entry name" value="GPCR_3"/>
</dbReference>
<dbReference type="Gene3D" id="3.40.50.2300">
    <property type="match status" value="2"/>
</dbReference>
<comment type="similarity">
    <text evidence="11">Belongs to the G-protein coupled receptor 3 family. TAS1R subfamily.</text>
</comment>
<evidence type="ECO:0000256" key="3">
    <source>
        <dbReference type="ARBA" id="ARBA00022692"/>
    </source>
</evidence>
<accession>A0A7K5AN98</accession>
<dbReference type="PROSITE" id="PS00980">
    <property type="entry name" value="G_PROTEIN_RECEP_F3_2"/>
    <property type="match status" value="1"/>
</dbReference>
<evidence type="ECO:0000256" key="9">
    <source>
        <dbReference type="ARBA" id="ARBA00023180"/>
    </source>
</evidence>
<name>A0A7K5AN98_9FURN</name>
<dbReference type="Pfam" id="PF00003">
    <property type="entry name" value="7tm_3"/>
    <property type="match status" value="1"/>
</dbReference>
<keyword evidence="9" id="KW-0325">Glycoprotein</keyword>
<dbReference type="PANTHER" id="PTHR24061:SF3">
    <property type="entry name" value="TASTE RECEPTOR TYPE 1 MEMBER 1"/>
    <property type="match status" value="1"/>
</dbReference>
<dbReference type="FunFam" id="2.10.50.30:FF:000004">
    <property type="entry name" value="Taste receptor type 1 member 3-like protein"/>
    <property type="match status" value="1"/>
</dbReference>
<evidence type="ECO:0000256" key="6">
    <source>
        <dbReference type="ARBA" id="ARBA00023040"/>
    </source>
</evidence>
<feature type="non-terminal residue" evidence="14">
    <location>
        <position position="1"/>
    </location>
</feature>
<feature type="transmembrane region" description="Helical" evidence="12">
    <location>
        <begin position="559"/>
        <end position="578"/>
    </location>
</feature>
<dbReference type="GO" id="GO:0005886">
    <property type="term" value="C:plasma membrane"/>
    <property type="evidence" value="ECO:0007669"/>
    <property type="project" value="UniProtKB-SubCell"/>
</dbReference>
<feature type="non-terminal residue" evidence="14">
    <location>
        <position position="715"/>
    </location>
</feature>
<keyword evidence="3 12" id="KW-0812">Transmembrane</keyword>
<dbReference type="InterPro" id="IPR000068">
    <property type="entry name" value="GPCR_3_Ca_sens_rcpt-rel"/>
</dbReference>
<feature type="transmembrane region" description="Helical" evidence="12">
    <location>
        <begin position="516"/>
        <end position="539"/>
    </location>
</feature>
<dbReference type="PRINTS" id="PR00592">
    <property type="entry name" value="CASENSINGR"/>
</dbReference>
<comment type="caution">
    <text evidence="14">The sequence shown here is derived from an EMBL/GenBank/DDBJ whole genome shotgun (WGS) entry which is preliminary data.</text>
</comment>
<dbReference type="Proteomes" id="UP000529852">
    <property type="component" value="Unassembled WGS sequence"/>
</dbReference>
<feature type="transmembrane region" description="Helical" evidence="12">
    <location>
        <begin position="666"/>
        <end position="686"/>
    </location>
</feature>
<keyword evidence="15" id="KW-1185">Reference proteome</keyword>
<sequence>VQVLPSFQHYEPQAVAVIGPDSTRLALTTAAVLSVFLVPEISYEATVETLSLNRLYPSFLRTIPSDKQQVKSIFLLLQHFGWTWVVLLGSNNIYGRAGLDALHKLLSANDVCVAYRGTIPANSDANNPELHNLVRILTDVRVNVTVVFSNIQSARPFFEVVVQRNITGMVWVGSEDWSLSQTIWQVPGIQTIGSVIGMAVEKPEPAMLERFETWNMAEEGAADECASSAETGREPRGSAWLDCTPSYTSCRSLTAASNIYDAQASFNVYSAVYAVAHGLHNLLGCASGACSKGTIYPWQLLQKIRHVNFTLYNSQITFDANGDIRKGYDIITWNWSGPSWASDVIGTFRANPERLSIDPDKVLWHTKDGQAPPSVCSEACQPGEMRLQQSRHRCCFSCVACPLGTFLNSSDPYSCQPCGMDEWAPVGSEACFNRTVEFLSWSEPLSWVLLTLAVLLMLLMAALAVLFALNASTPVVRSAGGKMCFLMLGSLACACSSLFCYFGEPTRLACLLRLPLFTISFTVFLSCVATRSFQILCIFKLNARCPALYETWMRHRGPVLFVATSTAAQAMLCLVTEATSPSVPLRDYGAHPDRVVLECAPSPAAAATIAYTVLLSTGCFVLSYAGTDLPAGYNEAKSLSVSLLLHLGCSAAVLCSQGALRGRDEAVAKVLGALGTLGALLSGYFVPRAFIILLQPQRNTAEHFQMAIQAYTCRQ</sequence>
<keyword evidence="10" id="KW-0807">Transducer</keyword>
<evidence type="ECO:0000256" key="5">
    <source>
        <dbReference type="ARBA" id="ARBA00022989"/>
    </source>
</evidence>
<evidence type="ECO:0000256" key="7">
    <source>
        <dbReference type="ARBA" id="ARBA00023136"/>
    </source>
</evidence>
<keyword evidence="5 12" id="KW-1133">Transmembrane helix</keyword>
<dbReference type="InterPro" id="IPR017978">
    <property type="entry name" value="GPCR_3_C"/>
</dbReference>
<dbReference type="EMBL" id="VYZD01000077">
    <property type="protein sequence ID" value="NWR85245.1"/>
    <property type="molecule type" value="Genomic_DNA"/>
</dbReference>
<feature type="transmembrane region" description="Helical" evidence="12">
    <location>
        <begin position="604"/>
        <end position="627"/>
    </location>
</feature>
<dbReference type="InterPro" id="IPR001828">
    <property type="entry name" value="ANF_lig-bd_rcpt"/>
</dbReference>
<evidence type="ECO:0000256" key="11">
    <source>
        <dbReference type="ARBA" id="ARBA00038492"/>
    </source>
</evidence>
<dbReference type="Pfam" id="PF01094">
    <property type="entry name" value="ANF_receptor"/>
    <property type="match status" value="1"/>
</dbReference>
<gene>
    <name evidence="14" type="primary">Tas1r1</name>
    <name evidence="14" type="ORF">FURFIG_R07949</name>
</gene>
<keyword evidence="6" id="KW-0297">G-protein coupled receptor</keyword>
<protein>
    <submittedName>
        <fullName evidence="14">TS1R1 protein</fullName>
    </submittedName>
</protein>
<evidence type="ECO:0000256" key="2">
    <source>
        <dbReference type="ARBA" id="ARBA00022475"/>
    </source>
</evidence>
<organism evidence="14 15">
    <name type="scientific">Furnarius figulus</name>
    <dbReference type="NCBI Taxonomy" id="463165"/>
    <lineage>
        <taxon>Eukaryota</taxon>
        <taxon>Metazoa</taxon>
        <taxon>Chordata</taxon>
        <taxon>Craniata</taxon>
        <taxon>Vertebrata</taxon>
        <taxon>Euteleostomi</taxon>
        <taxon>Archelosauria</taxon>
        <taxon>Archosauria</taxon>
        <taxon>Dinosauria</taxon>
        <taxon>Saurischia</taxon>
        <taxon>Theropoda</taxon>
        <taxon>Coelurosauria</taxon>
        <taxon>Aves</taxon>
        <taxon>Neognathae</taxon>
        <taxon>Neoaves</taxon>
        <taxon>Telluraves</taxon>
        <taxon>Australaves</taxon>
        <taxon>Passeriformes</taxon>
        <taxon>Furnariidae</taxon>
        <taxon>Furnarius</taxon>
    </lineage>
</organism>
<dbReference type="InterPro" id="IPR028082">
    <property type="entry name" value="Peripla_BP_I"/>
</dbReference>
<evidence type="ECO:0000256" key="4">
    <source>
        <dbReference type="ARBA" id="ARBA00022729"/>
    </source>
</evidence>
<dbReference type="GO" id="GO:0050917">
    <property type="term" value="P:sensory perception of umami taste"/>
    <property type="evidence" value="ECO:0007669"/>
    <property type="project" value="TreeGrafter"/>
</dbReference>
<dbReference type="InterPro" id="IPR038550">
    <property type="entry name" value="GPCR_3_9-Cys_sf"/>
</dbReference>
<evidence type="ECO:0000256" key="8">
    <source>
        <dbReference type="ARBA" id="ARBA00023170"/>
    </source>
</evidence>
<dbReference type="FunFam" id="3.40.50.2300:FF:000016">
    <property type="entry name" value="Taste 1 receptor member 2"/>
    <property type="match status" value="1"/>
</dbReference>
<feature type="transmembrane region" description="Helical" evidence="12">
    <location>
        <begin position="483"/>
        <end position="504"/>
    </location>
</feature>
<dbReference type="InterPro" id="IPR011500">
    <property type="entry name" value="GPCR_3_9-Cys_dom"/>
</dbReference>
<evidence type="ECO:0000256" key="12">
    <source>
        <dbReference type="SAM" id="Phobius"/>
    </source>
</evidence>
<evidence type="ECO:0000256" key="10">
    <source>
        <dbReference type="ARBA" id="ARBA00023224"/>
    </source>
</evidence>
<evidence type="ECO:0000313" key="15">
    <source>
        <dbReference type="Proteomes" id="UP000529852"/>
    </source>
</evidence>
<feature type="transmembrane region" description="Helical" evidence="12">
    <location>
        <begin position="447"/>
        <end position="471"/>
    </location>
</feature>
<evidence type="ECO:0000256" key="1">
    <source>
        <dbReference type="ARBA" id="ARBA00004651"/>
    </source>
</evidence>
<reference evidence="14 15" key="1">
    <citation type="submission" date="2019-09" db="EMBL/GenBank/DDBJ databases">
        <title>Bird 10,000 Genomes (B10K) Project - Family phase.</title>
        <authorList>
            <person name="Zhang G."/>
        </authorList>
    </citation>
    <scope>NUCLEOTIDE SEQUENCE [LARGE SCALE GENOMIC DNA]</scope>
    <source>
        <strain evidence="14">B10K-DU-003-06</strain>
    </source>
</reference>
<feature type="domain" description="G-protein coupled receptors family 3 profile" evidence="13">
    <location>
        <begin position="445"/>
        <end position="708"/>
    </location>
</feature>
<keyword evidence="2" id="KW-1003">Cell membrane</keyword>
<dbReference type="GO" id="GO:0004930">
    <property type="term" value="F:G protein-coupled receptor activity"/>
    <property type="evidence" value="ECO:0007669"/>
    <property type="project" value="UniProtKB-KW"/>
</dbReference>
<feature type="transmembrane region" description="Helical" evidence="12">
    <location>
        <begin position="639"/>
        <end position="660"/>
    </location>
</feature>